<feature type="region of interest" description="Disordered" evidence="1">
    <location>
        <begin position="96"/>
        <end position="120"/>
    </location>
</feature>
<evidence type="ECO:0000256" key="1">
    <source>
        <dbReference type="SAM" id="MobiDB-lite"/>
    </source>
</evidence>
<dbReference type="EMBL" id="MKZO01000020">
    <property type="protein sequence ID" value="OLS62628.1"/>
    <property type="molecule type" value="Genomic_DNA"/>
</dbReference>
<proteinExistence type="predicted"/>
<evidence type="ECO:0000313" key="3">
    <source>
        <dbReference type="Proteomes" id="UP000186736"/>
    </source>
</evidence>
<sequence>MRFWKTQRGLDGVVRVAEAIAGGGDLDFVAGEEMHGDTADFLIAVIRDRSKFGMVALLSLYRLKPFPVLSPICKTGKSFGAVRPCFPINPNCHSRHPLRRKADMSSPSTLPRPDNIQPRMPIDREMVDRPMGMIDPHDPGLNAPCCGDTRQTSEHQYKCPHTLANNPPPHSSPPCAGHDCGSGRFSGVLMG</sequence>
<name>A0A1Q9R5I7_PSEPU</name>
<accession>A0A1Q9R5I7</accession>
<comment type="caution">
    <text evidence="2">The sequence shown here is derived from an EMBL/GenBank/DDBJ whole genome shotgun (WGS) entry which is preliminary data.</text>
</comment>
<dbReference type="Proteomes" id="UP000186736">
    <property type="component" value="Unassembled WGS sequence"/>
</dbReference>
<gene>
    <name evidence="2" type="ORF">PSEMO_23900</name>
</gene>
<reference evidence="2 3" key="1">
    <citation type="submission" date="2016-10" db="EMBL/GenBank/DDBJ databases">
        <title>Genome Sequence of Pseudomonas putida GM4FR.</title>
        <authorList>
            <person name="Poehlein A."/>
            <person name="Wemheuer F."/>
            <person name="Hollensteiner J."/>
            <person name="Wemheuer B."/>
        </authorList>
    </citation>
    <scope>NUCLEOTIDE SEQUENCE [LARGE SCALE GENOMIC DNA]</scope>
    <source>
        <strain evidence="2 3">GM4FR</strain>
    </source>
</reference>
<dbReference type="AlphaFoldDB" id="A0A1Q9R5I7"/>
<protein>
    <submittedName>
        <fullName evidence="2">Uncharacterized protein</fullName>
    </submittedName>
</protein>
<organism evidence="2 3">
    <name type="scientific">Pseudomonas putida</name>
    <name type="common">Arthrobacter siderocapsulatus</name>
    <dbReference type="NCBI Taxonomy" id="303"/>
    <lineage>
        <taxon>Bacteria</taxon>
        <taxon>Pseudomonadati</taxon>
        <taxon>Pseudomonadota</taxon>
        <taxon>Gammaproteobacteria</taxon>
        <taxon>Pseudomonadales</taxon>
        <taxon>Pseudomonadaceae</taxon>
        <taxon>Pseudomonas</taxon>
    </lineage>
</organism>
<evidence type="ECO:0000313" key="2">
    <source>
        <dbReference type="EMBL" id="OLS62628.1"/>
    </source>
</evidence>